<accession>A0A1F7UIH4</accession>
<sequence length="191" mass="22193">MRGKFIVIYGINNIGKSTQVRMLVEALRQRGTETESMKFPIYDLEPTGPRLDHILREDIEKGISEIELQKIYAQNRRDFEPKLRSILERGTWMVAEDYTGTGIAWGWTKGAHLETLEKMNGGLLKEDAAILLDGERFLHAKERNHIHERQDALTALCREKHQALANRYGWQVVNANQTQEKIHQEIFRLIK</sequence>
<evidence type="ECO:0000259" key="2">
    <source>
        <dbReference type="Pfam" id="PF02223"/>
    </source>
</evidence>
<evidence type="ECO:0000256" key="1">
    <source>
        <dbReference type="ARBA" id="ARBA00009776"/>
    </source>
</evidence>
<comment type="caution">
    <text evidence="3">The sequence shown here is derived from an EMBL/GenBank/DDBJ whole genome shotgun (WGS) entry which is preliminary data.</text>
</comment>
<dbReference type="Pfam" id="PF02223">
    <property type="entry name" value="Thymidylate_kin"/>
    <property type="match status" value="1"/>
</dbReference>
<dbReference type="STRING" id="1802397.A3J43_04155"/>
<reference evidence="3 4" key="1">
    <citation type="journal article" date="2016" name="Nat. Commun.">
        <title>Thousands of microbial genomes shed light on interconnected biogeochemical processes in an aquifer system.</title>
        <authorList>
            <person name="Anantharaman K."/>
            <person name="Brown C.T."/>
            <person name="Hug L.A."/>
            <person name="Sharon I."/>
            <person name="Castelle C.J."/>
            <person name="Probst A.J."/>
            <person name="Thomas B.C."/>
            <person name="Singh A."/>
            <person name="Wilkins M.J."/>
            <person name="Karaoz U."/>
            <person name="Brodie E.L."/>
            <person name="Williams K.H."/>
            <person name="Hubbard S.S."/>
            <person name="Banfield J.F."/>
        </authorList>
    </citation>
    <scope>NUCLEOTIDE SEQUENCE [LARGE SCALE GENOMIC DNA]</scope>
</reference>
<proteinExistence type="inferred from homology"/>
<dbReference type="GO" id="GO:0006235">
    <property type="term" value="P:dTTP biosynthetic process"/>
    <property type="evidence" value="ECO:0007669"/>
    <property type="project" value="TreeGrafter"/>
</dbReference>
<organism evidence="3 4">
    <name type="scientific">Candidatus Uhrbacteria bacterium RIFCSPHIGHO2_12_FULL_54_23</name>
    <dbReference type="NCBI Taxonomy" id="1802397"/>
    <lineage>
        <taxon>Bacteria</taxon>
        <taxon>Candidatus Uhriibacteriota</taxon>
    </lineage>
</organism>
<evidence type="ECO:0000313" key="4">
    <source>
        <dbReference type="Proteomes" id="UP000176604"/>
    </source>
</evidence>
<dbReference type="GO" id="GO:0006227">
    <property type="term" value="P:dUDP biosynthetic process"/>
    <property type="evidence" value="ECO:0007669"/>
    <property type="project" value="TreeGrafter"/>
</dbReference>
<dbReference type="Gene3D" id="3.40.50.300">
    <property type="entry name" value="P-loop containing nucleotide triphosphate hydrolases"/>
    <property type="match status" value="1"/>
</dbReference>
<dbReference type="Proteomes" id="UP000176604">
    <property type="component" value="Unassembled WGS sequence"/>
</dbReference>
<dbReference type="AlphaFoldDB" id="A0A1F7UIH4"/>
<evidence type="ECO:0000313" key="3">
    <source>
        <dbReference type="EMBL" id="OGL78081.1"/>
    </source>
</evidence>
<dbReference type="GO" id="GO:0004798">
    <property type="term" value="F:dTMP kinase activity"/>
    <property type="evidence" value="ECO:0007669"/>
    <property type="project" value="TreeGrafter"/>
</dbReference>
<dbReference type="PANTHER" id="PTHR10344">
    <property type="entry name" value="THYMIDYLATE KINASE"/>
    <property type="match status" value="1"/>
</dbReference>
<dbReference type="GO" id="GO:0004550">
    <property type="term" value="F:nucleoside diphosphate kinase activity"/>
    <property type="evidence" value="ECO:0007669"/>
    <property type="project" value="TreeGrafter"/>
</dbReference>
<comment type="similarity">
    <text evidence="1">Belongs to the thymidylate kinase family.</text>
</comment>
<dbReference type="InterPro" id="IPR039430">
    <property type="entry name" value="Thymidylate_kin-like_dom"/>
</dbReference>
<dbReference type="InterPro" id="IPR027417">
    <property type="entry name" value="P-loop_NTPase"/>
</dbReference>
<dbReference type="PANTHER" id="PTHR10344:SF1">
    <property type="entry name" value="THYMIDYLATE KINASE"/>
    <property type="match status" value="1"/>
</dbReference>
<dbReference type="GO" id="GO:0006233">
    <property type="term" value="P:dTDP biosynthetic process"/>
    <property type="evidence" value="ECO:0007669"/>
    <property type="project" value="TreeGrafter"/>
</dbReference>
<dbReference type="GO" id="GO:0005829">
    <property type="term" value="C:cytosol"/>
    <property type="evidence" value="ECO:0007669"/>
    <property type="project" value="TreeGrafter"/>
</dbReference>
<protein>
    <recommendedName>
        <fullName evidence="2">Thymidylate kinase-like domain-containing protein</fullName>
    </recommendedName>
</protein>
<gene>
    <name evidence="3" type="ORF">A3J43_04155</name>
</gene>
<dbReference type="SUPFAM" id="SSF52540">
    <property type="entry name" value="P-loop containing nucleoside triphosphate hydrolases"/>
    <property type="match status" value="1"/>
</dbReference>
<name>A0A1F7UIH4_9BACT</name>
<dbReference type="EMBL" id="MGEF01000039">
    <property type="protein sequence ID" value="OGL78081.1"/>
    <property type="molecule type" value="Genomic_DNA"/>
</dbReference>
<feature type="domain" description="Thymidylate kinase-like" evidence="2">
    <location>
        <begin position="10"/>
        <end position="186"/>
    </location>
</feature>